<dbReference type="PANTHER" id="PTHR41317:SF1">
    <property type="entry name" value="PD-(D_E)XK NUCLEASE FAMILY TRANSPOSASE"/>
    <property type="match status" value="1"/>
</dbReference>
<sequence length="260" mass="30501">MILINFLNSILPKHHQIAELRFKNTEQLGQTAEDRKSIYDIYCQSITGEMFIVELQRIRQNYFKDRTVYYATFPIVEQAKQGKDWLYQLKPIYCISILDFKLQECPSDQVIHTIELKDQNKQVFYDKLTFIYFEMPKFNKSEHELNTELDKWLFYIKNLKELNVIPQVFQGNQVFEQAFKKAQLANLNREEWISYENSLKTYRDNLASEQAILQQGIQQGTQQGIQQGVLKTAINLKKLGVSLDAIEQATGLSIEDIQAL</sequence>
<dbReference type="Proteomes" id="UP000078295">
    <property type="component" value="Unassembled WGS sequence"/>
</dbReference>
<dbReference type="AlphaFoldDB" id="A0AB36DMK8"/>
<dbReference type="Pfam" id="PF12784">
    <property type="entry name" value="PDDEXK_2"/>
    <property type="match status" value="1"/>
</dbReference>
<dbReference type="InterPro" id="IPR010106">
    <property type="entry name" value="RpnA"/>
</dbReference>
<protein>
    <recommendedName>
        <fullName evidence="3">Rpn family recombination-promoting nuclease/putative transposase</fullName>
    </recommendedName>
</protein>
<name>A0AB36DMK8_MORCA</name>
<organism evidence="1 2">
    <name type="scientific">Moraxella catarrhalis</name>
    <name type="common">Branhamella catarrhalis</name>
    <dbReference type="NCBI Taxonomy" id="480"/>
    <lineage>
        <taxon>Bacteria</taxon>
        <taxon>Pseudomonadati</taxon>
        <taxon>Pseudomonadota</taxon>
        <taxon>Gammaproteobacteria</taxon>
        <taxon>Moraxellales</taxon>
        <taxon>Moraxellaceae</taxon>
        <taxon>Moraxella</taxon>
    </lineage>
</organism>
<accession>A0AB36DMK8</accession>
<evidence type="ECO:0008006" key="3">
    <source>
        <dbReference type="Google" id="ProtNLM"/>
    </source>
</evidence>
<reference evidence="1 2" key="1">
    <citation type="journal article" date="2016" name="Genome Biol. Evol.">
        <title>Comparative Genomic Analyses of the Moraxella catarrhalis Serosensitive and Seroresistant Lineages Demonstrate Their Independent Evolution.</title>
        <authorList>
            <person name="Earl J.P."/>
            <person name="de Vries S.P."/>
            <person name="Ahmed A."/>
            <person name="Powell E."/>
            <person name="Schultz M.P."/>
            <person name="Hermans P.W."/>
            <person name="Hill D.J."/>
            <person name="Zhou Z."/>
            <person name="Constantinidou C.I."/>
            <person name="Hu F.Z."/>
            <person name="Bootsma H.J."/>
            <person name="Ehrlich G.D."/>
        </authorList>
    </citation>
    <scope>NUCLEOTIDE SEQUENCE [LARGE SCALE GENOMIC DNA]</scope>
    <source>
        <strain evidence="1 2">F23</strain>
    </source>
</reference>
<comment type="caution">
    <text evidence="1">The sequence shown here is derived from an EMBL/GenBank/DDBJ whole genome shotgun (WGS) entry which is preliminary data.</text>
</comment>
<proteinExistence type="predicted"/>
<dbReference type="EMBL" id="LXHQ01000035">
    <property type="protein sequence ID" value="OAV24554.1"/>
    <property type="molecule type" value="Genomic_DNA"/>
</dbReference>
<evidence type="ECO:0000313" key="1">
    <source>
        <dbReference type="EMBL" id="OAV24554.1"/>
    </source>
</evidence>
<dbReference type="PANTHER" id="PTHR41317">
    <property type="entry name" value="PD-(D_E)XK NUCLEASE FAMILY TRANSPOSASE"/>
    <property type="match status" value="1"/>
</dbReference>
<gene>
    <name evidence="1" type="ORF">AO370_1500</name>
</gene>
<evidence type="ECO:0000313" key="2">
    <source>
        <dbReference type="Proteomes" id="UP000078295"/>
    </source>
</evidence>
<dbReference type="NCBIfam" id="TIGR01784">
    <property type="entry name" value="T_den_put_tspse"/>
    <property type="match status" value="1"/>
</dbReference>